<accession>A0ABM6LGN7</accession>
<protein>
    <recommendedName>
        <fullName evidence="3">Transcriptional regulator</fullName>
    </recommendedName>
</protein>
<sequence length="63" mass="7361">MNQFPVDPEFLKKRMAIPSKIAQLSYIDPEKAIKYIRIWGEHKKPVSELYTELTNVLIETKAV</sequence>
<dbReference type="RefSeq" id="WP_088272796.1">
    <property type="nucleotide sequence ID" value="NZ_BORD01000005.1"/>
</dbReference>
<evidence type="ECO:0000313" key="1">
    <source>
        <dbReference type="EMBL" id="ASB88390.1"/>
    </source>
</evidence>
<dbReference type="Proteomes" id="UP000196877">
    <property type="component" value="Chromosome"/>
</dbReference>
<evidence type="ECO:0000313" key="2">
    <source>
        <dbReference type="Proteomes" id="UP000196877"/>
    </source>
</evidence>
<organism evidence="1 2">
    <name type="scientific">Bacillus sonorensis</name>
    <dbReference type="NCBI Taxonomy" id="119858"/>
    <lineage>
        <taxon>Bacteria</taxon>
        <taxon>Bacillati</taxon>
        <taxon>Bacillota</taxon>
        <taxon>Bacilli</taxon>
        <taxon>Bacillales</taxon>
        <taxon>Bacillaceae</taxon>
        <taxon>Bacillus</taxon>
    </lineage>
</organism>
<reference evidence="1 2" key="1">
    <citation type="submission" date="2017-06" db="EMBL/GenBank/DDBJ databases">
        <title>Genome sequence of Bacillus sonorensis strain SRCM101395.</title>
        <authorList>
            <person name="Cho S.H."/>
        </authorList>
    </citation>
    <scope>NUCLEOTIDE SEQUENCE [LARGE SCALE GENOMIC DNA]</scope>
    <source>
        <strain evidence="1 2">SRCM101395</strain>
    </source>
</reference>
<gene>
    <name evidence="1" type="ORF">S101395_01882</name>
</gene>
<name>A0ABM6LGN7_9BACI</name>
<keyword evidence="2" id="KW-1185">Reference proteome</keyword>
<proteinExistence type="predicted"/>
<evidence type="ECO:0008006" key="3">
    <source>
        <dbReference type="Google" id="ProtNLM"/>
    </source>
</evidence>
<dbReference type="EMBL" id="CP021920">
    <property type="protein sequence ID" value="ASB88390.1"/>
    <property type="molecule type" value="Genomic_DNA"/>
</dbReference>